<dbReference type="GO" id="GO:0005829">
    <property type="term" value="C:cytosol"/>
    <property type="evidence" value="ECO:0007669"/>
    <property type="project" value="TreeGrafter"/>
</dbReference>
<dbReference type="STRING" id="1936003.STSP2_00361"/>
<organism evidence="12 13">
    <name type="scientific">Anaerohalosphaera lusitana</name>
    <dbReference type="NCBI Taxonomy" id="1936003"/>
    <lineage>
        <taxon>Bacteria</taxon>
        <taxon>Pseudomonadati</taxon>
        <taxon>Planctomycetota</taxon>
        <taxon>Phycisphaerae</taxon>
        <taxon>Sedimentisphaerales</taxon>
        <taxon>Anaerohalosphaeraceae</taxon>
        <taxon>Anaerohalosphaera</taxon>
    </lineage>
</organism>
<dbReference type="EMBL" id="CP019791">
    <property type="protein sequence ID" value="AQT67218.1"/>
    <property type="molecule type" value="Genomic_DNA"/>
</dbReference>
<keyword evidence="5 9" id="KW-0547">Nucleotide-binding</keyword>
<evidence type="ECO:0000313" key="13">
    <source>
        <dbReference type="Proteomes" id="UP000189674"/>
    </source>
</evidence>
<keyword evidence="13" id="KW-1185">Reference proteome</keyword>
<comment type="subcellular location">
    <subcellularLocation>
        <location evidence="9">Cytoplasm</location>
    </subcellularLocation>
</comment>
<accession>A0A1U9NHI1</accession>
<dbReference type="SUPFAM" id="SSF52540">
    <property type="entry name" value="P-loop containing nucleoside triphosphate hydrolases"/>
    <property type="match status" value="1"/>
</dbReference>
<evidence type="ECO:0000256" key="9">
    <source>
        <dbReference type="HAMAP-Rule" id="MF_00328"/>
    </source>
</evidence>
<dbReference type="AlphaFoldDB" id="A0A1U9NHI1"/>
<dbReference type="SMART" id="SM00072">
    <property type="entry name" value="GuKc"/>
    <property type="match status" value="1"/>
</dbReference>
<proteinExistence type="inferred from homology"/>
<reference evidence="13" key="1">
    <citation type="submission" date="2017-02" db="EMBL/GenBank/DDBJ databases">
        <title>Comparative genomics and description of representatives of a novel lineage of planctomycetes thriving in anoxic sediments.</title>
        <authorList>
            <person name="Spring S."/>
            <person name="Bunk B."/>
            <person name="Sproer C."/>
        </authorList>
    </citation>
    <scope>NUCLEOTIDE SEQUENCE [LARGE SCALE GENOMIC DNA]</scope>
    <source>
        <strain evidence="13">ST-NAGAB-D1</strain>
    </source>
</reference>
<evidence type="ECO:0000256" key="6">
    <source>
        <dbReference type="ARBA" id="ARBA00022777"/>
    </source>
</evidence>
<feature type="binding site" evidence="9">
    <location>
        <begin position="16"/>
        <end position="23"/>
    </location>
    <ligand>
        <name>ATP</name>
        <dbReference type="ChEBI" id="CHEBI:30616"/>
    </ligand>
</feature>
<evidence type="ECO:0000256" key="1">
    <source>
        <dbReference type="ARBA" id="ARBA00005790"/>
    </source>
</evidence>
<feature type="compositionally biased region" description="Basic and acidic residues" evidence="10">
    <location>
        <begin position="135"/>
        <end position="153"/>
    </location>
</feature>
<evidence type="ECO:0000256" key="5">
    <source>
        <dbReference type="ARBA" id="ARBA00022741"/>
    </source>
</evidence>
<dbReference type="Proteomes" id="UP000189674">
    <property type="component" value="Chromosome"/>
</dbReference>
<dbReference type="Gene3D" id="3.30.63.10">
    <property type="entry name" value="Guanylate Kinase phosphate binding domain"/>
    <property type="match status" value="1"/>
</dbReference>
<dbReference type="KEGG" id="alus:STSP2_00361"/>
<dbReference type="GO" id="GO:0004385">
    <property type="term" value="F:GMP kinase activity"/>
    <property type="evidence" value="ECO:0007669"/>
    <property type="project" value="UniProtKB-UniRule"/>
</dbReference>
<dbReference type="RefSeq" id="WP_146659267.1">
    <property type="nucleotide sequence ID" value="NZ_CP019791.1"/>
</dbReference>
<evidence type="ECO:0000256" key="2">
    <source>
        <dbReference type="ARBA" id="ARBA00012961"/>
    </source>
</evidence>
<dbReference type="FunFam" id="3.30.63.10:FF:000002">
    <property type="entry name" value="Guanylate kinase 1"/>
    <property type="match status" value="1"/>
</dbReference>
<feature type="region of interest" description="Disordered" evidence="10">
    <location>
        <begin position="135"/>
        <end position="154"/>
    </location>
</feature>
<keyword evidence="4 9" id="KW-0808">Transferase</keyword>
<dbReference type="InterPro" id="IPR027417">
    <property type="entry name" value="P-loop_NTPase"/>
</dbReference>
<evidence type="ECO:0000256" key="7">
    <source>
        <dbReference type="ARBA" id="ARBA00022840"/>
    </source>
</evidence>
<evidence type="ECO:0000256" key="3">
    <source>
        <dbReference type="ARBA" id="ARBA00016296"/>
    </source>
</evidence>
<comment type="similarity">
    <text evidence="1 9">Belongs to the guanylate kinase family.</text>
</comment>
<comment type="catalytic activity">
    <reaction evidence="9">
        <text>GMP + ATP = GDP + ADP</text>
        <dbReference type="Rhea" id="RHEA:20780"/>
        <dbReference type="ChEBI" id="CHEBI:30616"/>
        <dbReference type="ChEBI" id="CHEBI:58115"/>
        <dbReference type="ChEBI" id="CHEBI:58189"/>
        <dbReference type="ChEBI" id="CHEBI:456216"/>
        <dbReference type="EC" id="2.7.4.8"/>
    </reaction>
</comment>
<evidence type="ECO:0000256" key="10">
    <source>
        <dbReference type="SAM" id="MobiDB-lite"/>
    </source>
</evidence>
<keyword evidence="6 9" id="KW-0418">Kinase</keyword>
<dbReference type="InterPro" id="IPR017665">
    <property type="entry name" value="Guanylate_kinase"/>
</dbReference>
<evidence type="ECO:0000256" key="4">
    <source>
        <dbReference type="ARBA" id="ARBA00022679"/>
    </source>
</evidence>
<dbReference type="NCBIfam" id="TIGR03263">
    <property type="entry name" value="guanyl_kin"/>
    <property type="match status" value="1"/>
</dbReference>
<evidence type="ECO:0000256" key="8">
    <source>
        <dbReference type="ARBA" id="ARBA00030128"/>
    </source>
</evidence>
<dbReference type="OrthoDB" id="9808150at2"/>
<dbReference type="HAMAP" id="MF_00328">
    <property type="entry name" value="Guanylate_kinase"/>
    <property type="match status" value="1"/>
</dbReference>
<comment type="function">
    <text evidence="9">Essential for recycling GMP and indirectly, cGMP.</text>
</comment>
<dbReference type="Pfam" id="PF00625">
    <property type="entry name" value="Guanylate_kin"/>
    <property type="match status" value="1"/>
</dbReference>
<keyword evidence="9" id="KW-0963">Cytoplasm</keyword>
<evidence type="ECO:0000313" key="12">
    <source>
        <dbReference type="EMBL" id="AQT67218.1"/>
    </source>
</evidence>
<dbReference type="EC" id="2.7.4.8" evidence="2 9"/>
<dbReference type="PROSITE" id="PS50052">
    <property type="entry name" value="GUANYLATE_KINASE_2"/>
    <property type="match status" value="1"/>
</dbReference>
<dbReference type="Gene3D" id="3.40.50.300">
    <property type="entry name" value="P-loop containing nucleotide triphosphate hydrolases"/>
    <property type="match status" value="2"/>
</dbReference>
<dbReference type="PANTHER" id="PTHR23117">
    <property type="entry name" value="GUANYLATE KINASE-RELATED"/>
    <property type="match status" value="1"/>
</dbReference>
<protein>
    <recommendedName>
        <fullName evidence="3 9">Guanylate kinase</fullName>
        <ecNumber evidence="2 9">2.7.4.8</ecNumber>
    </recommendedName>
    <alternativeName>
        <fullName evidence="8 9">GMP kinase</fullName>
    </alternativeName>
</protein>
<dbReference type="InterPro" id="IPR008145">
    <property type="entry name" value="GK/Ca_channel_bsu"/>
</dbReference>
<keyword evidence="7 9" id="KW-0067">ATP-binding</keyword>
<evidence type="ECO:0000259" key="11">
    <source>
        <dbReference type="PROSITE" id="PS50052"/>
    </source>
</evidence>
<name>A0A1U9NHI1_9BACT</name>
<dbReference type="PANTHER" id="PTHR23117:SF13">
    <property type="entry name" value="GUANYLATE KINASE"/>
    <property type="match status" value="1"/>
</dbReference>
<gene>
    <name evidence="9 12" type="primary">gmk</name>
    <name evidence="12" type="ORF">STSP2_00361</name>
</gene>
<feature type="domain" description="Guanylate kinase-like" evidence="11">
    <location>
        <begin position="9"/>
        <end position="188"/>
    </location>
</feature>
<dbReference type="InterPro" id="IPR008144">
    <property type="entry name" value="Guanylate_kin-like_dom"/>
</dbReference>
<dbReference type="GO" id="GO:0005524">
    <property type="term" value="F:ATP binding"/>
    <property type="evidence" value="ECO:0007669"/>
    <property type="project" value="UniProtKB-UniRule"/>
</dbReference>
<dbReference type="CDD" id="cd00071">
    <property type="entry name" value="GMPK"/>
    <property type="match status" value="1"/>
</dbReference>
<sequence>MPENANKKGNLVVISGPSGVGKSTICKEIVDRTDAFLSVSATTRSRGEGEVEGKNYYFLSRSEFEKKIQAGEFLEYAEVFGNLYGTPWGPVEKALDEGKTVLLEIDVQGGQKAKKLFKDAIMVFILPPKESELEKRMHGRARGEDRTSAEKRLQSAGNEIAQAWQSYDHMVINDDLEEAVTEIISIIEGKSGE</sequence>